<accession>A0ACC5ZTV4</accession>
<comment type="caution">
    <text evidence="1">The sequence shown here is derived from an EMBL/GenBank/DDBJ whole genome shotgun (WGS) entry which is preliminary data.</text>
</comment>
<keyword evidence="1" id="KW-0378">Hydrolase</keyword>
<proteinExistence type="predicted"/>
<keyword evidence="1" id="KW-0645">Protease</keyword>
<reference evidence="1" key="1">
    <citation type="submission" date="2022-06" db="EMBL/GenBank/DDBJ databases">
        <title>Lutimaribacter sp. EGI FJ00013, a novel bacterium isolated from a salt lake sediment enrichment.</title>
        <authorList>
            <person name="Gao L."/>
            <person name="Fang B.-Z."/>
            <person name="Li W.-J."/>
        </authorList>
    </citation>
    <scope>NUCLEOTIDE SEQUENCE</scope>
    <source>
        <strain evidence="1">EGI FJ00013</strain>
    </source>
</reference>
<evidence type="ECO:0000313" key="2">
    <source>
        <dbReference type="Proteomes" id="UP001203036"/>
    </source>
</evidence>
<gene>
    <name evidence="1" type="ORF">M8744_05060</name>
</gene>
<dbReference type="EMBL" id="JAMQGO010000002">
    <property type="protein sequence ID" value="MCM2561507.1"/>
    <property type="molecule type" value="Genomic_DNA"/>
</dbReference>
<keyword evidence="2" id="KW-1185">Reference proteome</keyword>
<name>A0ACC5ZTV4_9RHOB</name>
<dbReference type="Proteomes" id="UP001203036">
    <property type="component" value="Unassembled WGS sequence"/>
</dbReference>
<sequence>MHWSFSIGSVRGTDIRIHATFFLLLAWVLVAAWMAGGPAAAAVNVAFILALFACVVLHELGHVTMARRFGVKTPDITLLPIGGLARLERIPEDPKQEIAVALAGPAVNVVIWAILTLALGASVQLNVLASIEDPNQGFVQRLATVNLILVLFNMIPAFPMDGGRVFRAVLALFTDRVRATRIAAQTGQAMAFLFGFLGLTGGNPLLLLIAVFIFFAAGAESSDAAMRGRAQDARARDAMITSYEALAPDDTLDTAAQAVLRTTQAEFPVLGADGRLAGILTRHSIIAAIEADKRADRVSAHMTDDIPAVRLTTPMEKVLTAMQKSPPGVAVTDKAGAFLGYITRENIGEWFILSRK</sequence>
<organism evidence="1 2">
    <name type="scientific">Lutimaribacter degradans</name>
    <dbReference type="NCBI Taxonomy" id="2945989"/>
    <lineage>
        <taxon>Bacteria</taxon>
        <taxon>Pseudomonadati</taxon>
        <taxon>Pseudomonadota</taxon>
        <taxon>Alphaproteobacteria</taxon>
        <taxon>Rhodobacterales</taxon>
        <taxon>Roseobacteraceae</taxon>
        <taxon>Lutimaribacter</taxon>
    </lineage>
</organism>
<protein>
    <submittedName>
        <fullName evidence="1">Site-2 protease family protein</fullName>
    </submittedName>
</protein>
<evidence type="ECO:0000313" key="1">
    <source>
        <dbReference type="EMBL" id="MCM2561507.1"/>
    </source>
</evidence>